<dbReference type="SUPFAM" id="SSF52540">
    <property type="entry name" value="P-loop containing nucleoside triphosphate hydrolases"/>
    <property type="match status" value="1"/>
</dbReference>
<dbReference type="PANTHER" id="PTHR42711:SF5">
    <property type="entry name" value="ABC TRANSPORTER ATP-BINDING PROTEIN NATA"/>
    <property type="match status" value="1"/>
</dbReference>
<dbReference type="InterPro" id="IPR003593">
    <property type="entry name" value="AAA+_ATPase"/>
</dbReference>
<keyword evidence="4 6" id="KW-0067">ATP-binding</keyword>
<dbReference type="InParanoid" id="A0A0R2G2I3"/>
<dbReference type="InterPro" id="IPR050763">
    <property type="entry name" value="ABC_transporter_ATP-binding"/>
</dbReference>
<dbReference type="Proteomes" id="UP000051296">
    <property type="component" value="Unassembled WGS sequence"/>
</dbReference>
<dbReference type="Pfam" id="PF00005">
    <property type="entry name" value="ABC_tran"/>
    <property type="match status" value="1"/>
</dbReference>
<evidence type="ECO:0000259" key="5">
    <source>
        <dbReference type="PROSITE" id="PS50893"/>
    </source>
</evidence>
<dbReference type="AlphaFoldDB" id="A0A0R2G2I3"/>
<keyword evidence="2" id="KW-0813">Transport</keyword>
<comment type="caution">
    <text evidence="6">The sequence shown here is derived from an EMBL/GenBank/DDBJ whole genome shotgun (WGS) entry which is preliminary data.</text>
</comment>
<gene>
    <name evidence="6" type="ORF">IV68_GL000823</name>
</gene>
<keyword evidence="7" id="KW-1185">Reference proteome</keyword>
<dbReference type="PROSITE" id="PS50893">
    <property type="entry name" value="ABC_TRANSPORTER_2"/>
    <property type="match status" value="1"/>
</dbReference>
<dbReference type="PROSITE" id="PS00211">
    <property type="entry name" value="ABC_TRANSPORTER_1"/>
    <property type="match status" value="1"/>
</dbReference>
<dbReference type="FunCoup" id="A0A0R2G2I3">
    <property type="interactions" value="404"/>
</dbReference>
<proteinExistence type="inferred from homology"/>
<protein>
    <submittedName>
        <fullName evidence="6">Abc transporter, atp-binding protein</fullName>
    </submittedName>
</protein>
<dbReference type="InterPro" id="IPR003439">
    <property type="entry name" value="ABC_transporter-like_ATP-bd"/>
</dbReference>
<evidence type="ECO:0000256" key="1">
    <source>
        <dbReference type="ARBA" id="ARBA00005417"/>
    </source>
</evidence>
<reference evidence="6 7" key="1">
    <citation type="journal article" date="2015" name="Genome Announc.">
        <title>Expanding the biotechnology potential of lactobacilli through comparative genomics of 213 strains and associated genera.</title>
        <authorList>
            <person name="Sun Z."/>
            <person name="Harris H.M."/>
            <person name="McCann A."/>
            <person name="Guo C."/>
            <person name="Argimon S."/>
            <person name="Zhang W."/>
            <person name="Yang X."/>
            <person name="Jeffery I.B."/>
            <person name="Cooney J.C."/>
            <person name="Kagawa T.F."/>
            <person name="Liu W."/>
            <person name="Song Y."/>
            <person name="Salvetti E."/>
            <person name="Wrobel A."/>
            <person name="Rasinkangas P."/>
            <person name="Parkhill J."/>
            <person name="Rea M.C."/>
            <person name="O'Sullivan O."/>
            <person name="Ritari J."/>
            <person name="Douillard F.P."/>
            <person name="Paul Ross R."/>
            <person name="Yang R."/>
            <person name="Briner A.E."/>
            <person name="Felis G.E."/>
            <person name="de Vos W.M."/>
            <person name="Barrangou R."/>
            <person name="Klaenhammer T.R."/>
            <person name="Caufield P.W."/>
            <person name="Cui Y."/>
            <person name="Zhang H."/>
            <person name="O'Toole P.W."/>
        </authorList>
    </citation>
    <scope>NUCLEOTIDE SEQUENCE [LARGE SCALE GENOMIC DNA]</scope>
    <source>
        <strain evidence="6 7">DSM 20190</strain>
    </source>
</reference>
<sequence length="295" mass="33320">MNHLRHQYGKRVVLKDLSFTLHDQQFIGVLGPNGAGKSTLMRLISHQLTPTEGQVEWLDENQHVLSAGERARITGYVHQTSVLDDYLTVKENLISRGAIKGLSKKATVARIAELTPSLGIDELAKYSYGKLSGGQKRRVDIASALLNRPRLLVLDEPTSGIDPEIRQHIWSALTQIRHQDQVSIILITHYLEEMADVDQLLVLLEGRLQFDGQPADFIQAYSQNQLRLWLKEATGDQVEIKQLPYQSLDEKMSIINHAYQTGRLVDFKDEPQSLEGAYLNRLAQAQREVLHAESN</sequence>
<evidence type="ECO:0000256" key="4">
    <source>
        <dbReference type="ARBA" id="ARBA00022840"/>
    </source>
</evidence>
<dbReference type="GO" id="GO:0016887">
    <property type="term" value="F:ATP hydrolysis activity"/>
    <property type="evidence" value="ECO:0007669"/>
    <property type="project" value="InterPro"/>
</dbReference>
<dbReference type="Gene3D" id="3.40.50.300">
    <property type="entry name" value="P-loop containing nucleotide triphosphate hydrolases"/>
    <property type="match status" value="1"/>
</dbReference>
<dbReference type="SMART" id="SM00382">
    <property type="entry name" value="AAA"/>
    <property type="match status" value="1"/>
</dbReference>
<dbReference type="CDD" id="cd03230">
    <property type="entry name" value="ABC_DR_subfamily_A"/>
    <property type="match status" value="1"/>
</dbReference>
<evidence type="ECO:0000256" key="2">
    <source>
        <dbReference type="ARBA" id="ARBA00022448"/>
    </source>
</evidence>
<dbReference type="InterPro" id="IPR017871">
    <property type="entry name" value="ABC_transporter-like_CS"/>
</dbReference>
<evidence type="ECO:0000313" key="7">
    <source>
        <dbReference type="Proteomes" id="UP000051296"/>
    </source>
</evidence>
<dbReference type="STRING" id="1123500.GCA_000420365_00600"/>
<dbReference type="GO" id="GO:0005524">
    <property type="term" value="F:ATP binding"/>
    <property type="evidence" value="ECO:0007669"/>
    <property type="project" value="UniProtKB-KW"/>
</dbReference>
<dbReference type="eggNOG" id="COG1131">
    <property type="taxonomic scope" value="Bacteria"/>
</dbReference>
<comment type="similarity">
    <text evidence="1">Belongs to the ABC transporter superfamily.</text>
</comment>
<keyword evidence="3" id="KW-0547">Nucleotide-binding</keyword>
<dbReference type="PATRIC" id="fig|1123500.6.peg.829"/>
<name>A0A0R2G2I3_9LACO</name>
<evidence type="ECO:0000313" key="6">
    <source>
        <dbReference type="EMBL" id="KRN32469.1"/>
    </source>
</evidence>
<organism evidence="6 7">
    <name type="scientific">Weissella halotolerans DSM 20190</name>
    <dbReference type="NCBI Taxonomy" id="1123500"/>
    <lineage>
        <taxon>Bacteria</taxon>
        <taxon>Bacillati</taxon>
        <taxon>Bacillota</taxon>
        <taxon>Bacilli</taxon>
        <taxon>Lactobacillales</taxon>
        <taxon>Lactobacillaceae</taxon>
        <taxon>Weissella</taxon>
    </lineage>
</organism>
<dbReference type="EMBL" id="JQAX01000002">
    <property type="protein sequence ID" value="KRN32469.1"/>
    <property type="molecule type" value="Genomic_DNA"/>
</dbReference>
<evidence type="ECO:0000256" key="3">
    <source>
        <dbReference type="ARBA" id="ARBA00022741"/>
    </source>
</evidence>
<dbReference type="PANTHER" id="PTHR42711">
    <property type="entry name" value="ABC TRANSPORTER ATP-BINDING PROTEIN"/>
    <property type="match status" value="1"/>
</dbReference>
<dbReference type="InterPro" id="IPR027417">
    <property type="entry name" value="P-loop_NTPase"/>
</dbReference>
<feature type="domain" description="ABC transporter" evidence="5">
    <location>
        <begin position="4"/>
        <end position="230"/>
    </location>
</feature>
<accession>A0A0R2G2I3</accession>